<proteinExistence type="predicted"/>
<dbReference type="RefSeq" id="WP_091486300.1">
    <property type="nucleotide sequence ID" value="NZ_BJUX01000003.1"/>
</dbReference>
<feature type="transmembrane region" description="Helical" evidence="1">
    <location>
        <begin position="333"/>
        <end position="357"/>
    </location>
</feature>
<accession>A0A1H7QN97</accession>
<feature type="transmembrane region" description="Helical" evidence="1">
    <location>
        <begin position="96"/>
        <end position="118"/>
    </location>
</feature>
<evidence type="ECO:0000313" key="4">
    <source>
        <dbReference type="Proteomes" id="UP000198548"/>
    </source>
</evidence>
<dbReference type="STRING" id="426703.SAMN04488100_10251"/>
<evidence type="ECO:0000313" key="5">
    <source>
        <dbReference type="Proteomes" id="UP000321425"/>
    </source>
</evidence>
<evidence type="ECO:0000313" key="2">
    <source>
        <dbReference type="EMBL" id="GEK88419.1"/>
    </source>
</evidence>
<dbReference type="Proteomes" id="UP000321425">
    <property type="component" value="Unassembled WGS sequence"/>
</dbReference>
<protein>
    <recommendedName>
        <fullName evidence="6">O-antigen ligase like membrane protein</fullName>
    </recommendedName>
</protein>
<dbReference type="AlphaFoldDB" id="A0A1H7QN97"/>
<keyword evidence="1" id="KW-0472">Membrane</keyword>
<name>A0A1H7QN97_9LACT</name>
<sequence>MESTLVNKWLNQYENRQPVFNHLVLFLVAISFALSDWLYGAFTFTELILGLSLSILFLAGKYRIHVHQLKWVLAPIIIILVHSLYLYNVYDDFNLRISVIALIKLLFYVLAVTGLYNFIKVQKLKEEFMIWNNLVALIILALGVYIALAVYMETNFEQGLPYEFLLRFTRLDGHLYRRDIPIVRMKSIFQEPAHLGYYLNSILMINLLNKKQLRMKKWINSLLITGVILTLSYSSVFIMLSILALWLIVNFNHFKGKLKWTPSAFVSLGLVLIVVFFFRELIYTTLVQRTIEIITGVETSGYERLIVSWRYINKETFLSGYGFLQSPGMLWNIFAYVFTELGLIVFFLYVLSIGYLMNYNIPIALVFILMNFAKGGYLSSGYWFLILLVIIYSARNFEPFHVTNRKGEHREK</sequence>
<feature type="transmembrane region" description="Helical" evidence="1">
    <location>
        <begin position="71"/>
        <end position="90"/>
    </location>
</feature>
<dbReference type="EMBL" id="FOBL01000002">
    <property type="protein sequence ID" value="SEL48747.1"/>
    <property type="molecule type" value="Genomic_DNA"/>
</dbReference>
<reference evidence="2 5" key="2">
    <citation type="submission" date="2019-07" db="EMBL/GenBank/DDBJ databases">
        <title>Whole genome shotgun sequence of Alkalibacterium putridalgicola NBRC 103243.</title>
        <authorList>
            <person name="Hosoyama A."/>
            <person name="Uohara A."/>
            <person name="Ohji S."/>
            <person name="Ichikawa N."/>
        </authorList>
    </citation>
    <scope>NUCLEOTIDE SEQUENCE [LARGE SCALE GENOMIC DNA]</scope>
    <source>
        <strain evidence="2 5">NBRC 103243</strain>
    </source>
</reference>
<feature type="transmembrane region" description="Helical" evidence="1">
    <location>
        <begin position="363"/>
        <end position="392"/>
    </location>
</feature>
<dbReference type="EMBL" id="BJUX01000003">
    <property type="protein sequence ID" value="GEK88419.1"/>
    <property type="molecule type" value="Genomic_DNA"/>
</dbReference>
<feature type="transmembrane region" description="Helical" evidence="1">
    <location>
        <begin position="18"/>
        <end position="35"/>
    </location>
</feature>
<evidence type="ECO:0008006" key="6">
    <source>
        <dbReference type="Google" id="ProtNLM"/>
    </source>
</evidence>
<dbReference type="Proteomes" id="UP000198548">
    <property type="component" value="Unassembled WGS sequence"/>
</dbReference>
<keyword evidence="1" id="KW-1133">Transmembrane helix</keyword>
<feature type="transmembrane region" description="Helical" evidence="1">
    <location>
        <begin position="130"/>
        <end position="152"/>
    </location>
</feature>
<evidence type="ECO:0000313" key="3">
    <source>
        <dbReference type="EMBL" id="SEL48747.1"/>
    </source>
</evidence>
<dbReference type="OrthoDB" id="2155507at2"/>
<feature type="transmembrane region" description="Helical" evidence="1">
    <location>
        <begin position="260"/>
        <end position="278"/>
    </location>
</feature>
<reference evidence="3 4" key="1">
    <citation type="submission" date="2016-10" db="EMBL/GenBank/DDBJ databases">
        <authorList>
            <person name="de Groot N.N."/>
        </authorList>
    </citation>
    <scope>NUCLEOTIDE SEQUENCE [LARGE SCALE GENOMIC DNA]</scope>
    <source>
        <strain evidence="3 4">DSM 19182</strain>
    </source>
</reference>
<gene>
    <name evidence="2" type="ORF">APU01nite_04580</name>
    <name evidence="3" type="ORF">SAMN04488100_10251</name>
</gene>
<organism evidence="3 4">
    <name type="scientific">Alkalibacterium putridalgicola</name>
    <dbReference type="NCBI Taxonomy" id="426703"/>
    <lineage>
        <taxon>Bacteria</taxon>
        <taxon>Bacillati</taxon>
        <taxon>Bacillota</taxon>
        <taxon>Bacilli</taxon>
        <taxon>Lactobacillales</taxon>
        <taxon>Carnobacteriaceae</taxon>
        <taxon>Alkalibacterium</taxon>
    </lineage>
</organism>
<evidence type="ECO:0000256" key="1">
    <source>
        <dbReference type="SAM" id="Phobius"/>
    </source>
</evidence>
<keyword evidence="5" id="KW-1185">Reference proteome</keyword>
<feature type="transmembrane region" description="Helical" evidence="1">
    <location>
        <begin position="221"/>
        <end position="248"/>
    </location>
</feature>
<keyword evidence="1" id="KW-0812">Transmembrane</keyword>